<dbReference type="Pfam" id="PF13670">
    <property type="entry name" value="PepSY_2"/>
    <property type="match status" value="1"/>
</dbReference>
<gene>
    <name evidence="3" type="ORF">E2C06_25080</name>
</gene>
<dbReference type="EMBL" id="SMSJ01000051">
    <property type="protein sequence ID" value="TDH59854.1"/>
    <property type="molecule type" value="Genomic_DNA"/>
</dbReference>
<dbReference type="AlphaFoldDB" id="A0A4R5Q9Z9"/>
<dbReference type="InterPro" id="IPR025711">
    <property type="entry name" value="PepSY"/>
</dbReference>
<organism evidence="3 4">
    <name type="scientific">Dankookia rubra</name>
    <dbReference type="NCBI Taxonomy" id="1442381"/>
    <lineage>
        <taxon>Bacteria</taxon>
        <taxon>Pseudomonadati</taxon>
        <taxon>Pseudomonadota</taxon>
        <taxon>Alphaproteobacteria</taxon>
        <taxon>Acetobacterales</taxon>
        <taxon>Roseomonadaceae</taxon>
        <taxon>Dankookia</taxon>
    </lineage>
</organism>
<feature type="domain" description="PepSY" evidence="2">
    <location>
        <begin position="7"/>
        <end position="85"/>
    </location>
</feature>
<keyword evidence="4" id="KW-1185">Reference proteome</keyword>
<comment type="caution">
    <text evidence="3">The sequence shown here is derived from an EMBL/GenBank/DDBJ whole genome shotgun (WGS) entry which is preliminary data.</text>
</comment>
<name>A0A4R5Q9Z9_9PROT</name>
<evidence type="ECO:0000259" key="2">
    <source>
        <dbReference type="Pfam" id="PF13670"/>
    </source>
</evidence>
<sequence length="143" mass="15986">MPMRRRLAAVFLALVLAGPAMAQQAQQERADPAWLTADQVRTVLRARGYTEIGGLAREGDSYKVTDATRYGEKVPEIRIDALTGQPREMPPLTERQARSLLQERGYNSVEEMGRDGELIRLRARQGDTPVELRVNARTGALVR</sequence>
<keyword evidence="1" id="KW-0732">Signal</keyword>
<dbReference type="Proteomes" id="UP000295096">
    <property type="component" value="Unassembled WGS sequence"/>
</dbReference>
<dbReference type="OrthoDB" id="7272214at2"/>
<accession>A0A4R5Q9Z9</accession>
<reference evidence="3 4" key="1">
    <citation type="journal article" date="2016" name="J. Microbiol.">
        <title>Dankookia rubra gen. nov., sp. nov., an alphaproteobacterium isolated from sediment of a shallow stream.</title>
        <authorList>
            <person name="Kim W.H."/>
            <person name="Kim D.H."/>
            <person name="Kang K."/>
            <person name="Ahn T.Y."/>
        </authorList>
    </citation>
    <scope>NUCLEOTIDE SEQUENCE [LARGE SCALE GENOMIC DNA]</scope>
    <source>
        <strain evidence="3 4">JCM30602</strain>
    </source>
</reference>
<feature type="chain" id="PRO_5020547195" evidence="1">
    <location>
        <begin position="23"/>
        <end position="143"/>
    </location>
</feature>
<proteinExistence type="predicted"/>
<protein>
    <submittedName>
        <fullName evidence="3">PepSY domain-containing protein</fullName>
    </submittedName>
</protein>
<evidence type="ECO:0000313" key="4">
    <source>
        <dbReference type="Proteomes" id="UP000295096"/>
    </source>
</evidence>
<feature type="signal peptide" evidence="1">
    <location>
        <begin position="1"/>
        <end position="22"/>
    </location>
</feature>
<dbReference type="RefSeq" id="WP_133291331.1">
    <property type="nucleotide sequence ID" value="NZ_SMSJ01000051.1"/>
</dbReference>
<evidence type="ECO:0000313" key="3">
    <source>
        <dbReference type="EMBL" id="TDH59854.1"/>
    </source>
</evidence>
<evidence type="ECO:0000256" key="1">
    <source>
        <dbReference type="SAM" id="SignalP"/>
    </source>
</evidence>